<dbReference type="PANTHER" id="PTHR10980">
    <property type="entry name" value="RHO GDP-DISSOCIATION INHIBITOR"/>
    <property type="match status" value="1"/>
</dbReference>
<dbReference type="SUPFAM" id="SSF81296">
    <property type="entry name" value="E set domains"/>
    <property type="match status" value="1"/>
</dbReference>
<evidence type="ECO:0000256" key="4">
    <source>
        <dbReference type="SAM" id="MobiDB-lite"/>
    </source>
</evidence>
<dbReference type="GeneID" id="30149809"/>
<dbReference type="InterPro" id="IPR014756">
    <property type="entry name" value="Ig_E-set"/>
</dbReference>
<dbReference type="Proteomes" id="UP000094336">
    <property type="component" value="Unassembled WGS sequence"/>
</dbReference>
<dbReference type="GO" id="GO:0005829">
    <property type="term" value="C:cytosol"/>
    <property type="evidence" value="ECO:0007669"/>
    <property type="project" value="TreeGrafter"/>
</dbReference>
<proteinExistence type="inferred from homology"/>
<dbReference type="InterPro" id="IPR000406">
    <property type="entry name" value="Rho_GDI"/>
</dbReference>
<dbReference type="PANTHER" id="PTHR10980:SF3">
    <property type="entry name" value="LD16419P"/>
    <property type="match status" value="1"/>
</dbReference>
<dbReference type="RefSeq" id="XP_018983431.1">
    <property type="nucleotide sequence ID" value="XM_019131956.1"/>
</dbReference>
<name>A0A1E3QK89_9ASCO</name>
<feature type="compositionally biased region" description="Basic and acidic residues" evidence="4">
    <location>
        <begin position="19"/>
        <end position="30"/>
    </location>
</feature>
<dbReference type="GO" id="GO:0005094">
    <property type="term" value="F:Rho GDP-dissociation inhibitor activity"/>
    <property type="evidence" value="ECO:0007669"/>
    <property type="project" value="InterPro"/>
</dbReference>
<evidence type="ECO:0000313" key="6">
    <source>
        <dbReference type="Proteomes" id="UP000094336"/>
    </source>
</evidence>
<dbReference type="AlphaFoldDB" id="A0A1E3QK89"/>
<evidence type="ECO:0000256" key="2">
    <source>
        <dbReference type="ARBA" id="ARBA00009758"/>
    </source>
</evidence>
<sequence>MSTENIIPATAVNPDEDAKDVVEETPKQPEDALPEQTGEPLPDFQVISLIINYDDGLPSVELITGNVDGSDAGAQLHFRVPEYAKYFTTFNFIVRNRTLKNIKYKQVVKKAGIPFRTRMVEIGPEFAPNDPKNGPAIYSVDLPGEETPGGFLVRGLYSAHSTYYAGPEEEIILESPWTLEIVKKVKT</sequence>
<keyword evidence="3" id="KW-0963">Cytoplasm</keyword>
<gene>
    <name evidence="5" type="ORF">BABINDRAFT_40153</name>
</gene>
<feature type="region of interest" description="Disordered" evidence="4">
    <location>
        <begin position="1"/>
        <end position="39"/>
    </location>
</feature>
<dbReference type="GO" id="GO:0007266">
    <property type="term" value="P:Rho protein signal transduction"/>
    <property type="evidence" value="ECO:0007669"/>
    <property type="project" value="InterPro"/>
</dbReference>
<protein>
    <recommendedName>
        <fullName evidence="7">Rho GDP-dissociation inhibitor</fullName>
    </recommendedName>
</protein>
<comment type="subcellular location">
    <subcellularLocation>
        <location evidence="1">Cytoplasm</location>
    </subcellularLocation>
</comment>
<accession>A0A1E3QK89</accession>
<evidence type="ECO:0000256" key="3">
    <source>
        <dbReference type="ARBA" id="ARBA00022490"/>
    </source>
</evidence>
<dbReference type="Gene3D" id="2.70.50.30">
    <property type="entry name" value="Coagulation Factor XIII, subunit A, domain 1"/>
    <property type="match status" value="1"/>
</dbReference>
<reference evidence="6" key="1">
    <citation type="submission" date="2016-05" db="EMBL/GenBank/DDBJ databases">
        <title>Comparative genomics of biotechnologically important yeasts.</title>
        <authorList>
            <consortium name="DOE Joint Genome Institute"/>
            <person name="Riley R."/>
            <person name="Haridas S."/>
            <person name="Wolfe K.H."/>
            <person name="Lopes M.R."/>
            <person name="Hittinger C.T."/>
            <person name="Goker M."/>
            <person name="Salamov A."/>
            <person name="Wisecaver J."/>
            <person name="Long T.M."/>
            <person name="Aerts A.L."/>
            <person name="Barry K."/>
            <person name="Choi C."/>
            <person name="Clum A."/>
            <person name="Coughlan A.Y."/>
            <person name="Deshpande S."/>
            <person name="Douglass A.P."/>
            <person name="Hanson S.J."/>
            <person name="Klenk H.-P."/>
            <person name="Labutti K."/>
            <person name="Lapidus A."/>
            <person name="Lindquist E."/>
            <person name="Lipzen A."/>
            <person name="Meier-Kolthoff J.P."/>
            <person name="Ohm R.A."/>
            <person name="Otillar R.P."/>
            <person name="Pangilinan J."/>
            <person name="Peng Y."/>
            <person name="Rokas A."/>
            <person name="Rosa C.A."/>
            <person name="Scheuner C."/>
            <person name="Sibirny A.A."/>
            <person name="Slot J.C."/>
            <person name="Stielow J.B."/>
            <person name="Sun H."/>
            <person name="Kurtzman C.P."/>
            <person name="Blackwell M."/>
            <person name="Grigoriev I.V."/>
            <person name="Jeffries T.W."/>
        </authorList>
    </citation>
    <scope>NUCLEOTIDE SEQUENCE [LARGE SCALE GENOMIC DNA]</scope>
    <source>
        <strain evidence="6">NRRL Y-12698</strain>
    </source>
</reference>
<dbReference type="OrthoDB" id="1683373at2759"/>
<keyword evidence="6" id="KW-1185">Reference proteome</keyword>
<dbReference type="GO" id="GO:0016020">
    <property type="term" value="C:membrane"/>
    <property type="evidence" value="ECO:0007669"/>
    <property type="project" value="TreeGrafter"/>
</dbReference>
<evidence type="ECO:0000256" key="1">
    <source>
        <dbReference type="ARBA" id="ARBA00004496"/>
    </source>
</evidence>
<dbReference type="InterPro" id="IPR024792">
    <property type="entry name" value="RhoGDI_dom_sf"/>
</dbReference>
<organism evidence="5 6">
    <name type="scientific">Babjeviella inositovora NRRL Y-12698</name>
    <dbReference type="NCBI Taxonomy" id="984486"/>
    <lineage>
        <taxon>Eukaryota</taxon>
        <taxon>Fungi</taxon>
        <taxon>Dikarya</taxon>
        <taxon>Ascomycota</taxon>
        <taxon>Saccharomycotina</taxon>
        <taxon>Pichiomycetes</taxon>
        <taxon>Serinales incertae sedis</taxon>
        <taxon>Babjeviella</taxon>
    </lineage>
</organism>
<dbReference type="EMBL" id="KV454437">
    <property type="protein sequence ID" value="ODQ78103.1"/>
    <property type="molecule type" value="Genomic_DNA"/>
</dbReference>
<evidence type="ECO:0000313" key="5">
    <source>
        <dbReference type="EMBL" id="ODQ78103.1"/>
    </source>
</evidence>
<dbReference type="Pfam" id="PF02115">
    <property type="entry name" value="Rho_GDI"/>
    <property type="match status" value="1"/>
</dbReference>
<dbReference type="STRING" id="984486.A0A1E3QK89"/>
<evidence type="ECO:0008006" key="7">
    <source>
        <dbReference type="Google" id="ProtNLM"/>
    </source>
</evidence>
<comment type="similarity">
    <text evidence="2">Belongs to the Rho GDI family.</text>
</comment>